<name>A0A1H7YHV9_9FIRM</name>
<dbReference type="EMBL" id="FOCG01000001">
    <property type="protein sequence ID" value="SEM45533.1"/>
    <property type="molecule type" value="Genomic_DNA"/>
</dbReference>
<reference evidence="1 2" key="1">
    <citation type="submission" date="2016-10" db="EMBL/GenBank/DDBJ databases">
        <authorList>
            <person name="de Groot N.N."/>
        </authorList>
    </citation>
    <scope>NUCLEOTIDE SEQUENCE [LARGE SCALE GENOMIC DNA]</scope>
    <source>
        <strain evidence="1 2">CGMCC 1.5070</strain>
    </source>
</reference>
<proteinExistence type="predicted"/>
<dbReference type="RefSeq" id="WP_092750485.1">
    <property type="nucleotide sequence ID" value="NZ_FOCG01000001.1"/>
</dbReference>
<dbReference type="Proteomes" id="UP000199158">
    <property type="component" value="Unassembled WGS sequence"/>
</dbReference>
<dbReference type="STRING" id="474960.SAMN05216180_0047"/>
<gene>
    <name evidence="1" type="ORF">SAMN05216180_0047</name>
</gene>
<accession>A0A1H7YHV9</accession>
<evidence type="ECO:0000313" key="2">
    <source>
        <dbReference type="Proteomes" id="UP000199158"/>
    </source>
</evidence>
<evidence type="ECO:0000313" key="1">
    <source>
        <dbReference type="EMBL" id="SEM45533.1"/>
    </source>
</evidence>
<sequence length="67" mass="7519">MIDYLGQKASLDSAIAAIESGAQEYRIGSRTVRRADLSTLYAERIRLEQKIEAQGYSGITVARLMRR</sequence>
<keyword evidence="2" id="KW-1185">Reference proteome</keyword>
<dbReference type="OrthoDB" id="2662822at2"/>
<organism evidence="1 2">
    <name type="scientific">Hydrogenoanaerobacterium saccharovorans</name>
    <dbReference type="NCBI Taxonomy" id="474960"/>
    <lineage>
        <taxon>Bacteria</taxon>
        <taxon>Bacillati</taxon>
        <taxon>Bacillota</taxon>
        <taxon>Clostridia</taxon>
        <taxon>Eubacteriales</taxon>
        <taxon>Oscillospiraceae</taxon>
        <taxon>Hydrogenoanaerobacterium</taxon>
    </lineage>
</organism>
<protein>
    <submittedName>
        <fullName evidence="1">Uncharacterized protein</fullName>
    </submittedName>
</protein>
<dbReference type="AlphaFoldDB" id="A0A1H7YHV9"/>